<evidence type="ECO:0000313" key="1">
    <source>
        <dbReference type="EMBL" id="KAK2563749.1"/>
    </source>
</evidence>
<reference evidence="1" key="1">
    <citation type="journal article" date="2023" name="G3 (Bethesda)">
        <title>Whole genome assembly and annotation of the endangered Caribbean coral Acropora cervicornis.</title>
        <authorList>
            <person name="Selwyn J.D."/>
            <person name="Vollmer S.V."/>
        </authorList>
    </citation>
    <scope>NUCLEOTIDE SEQUENCE</scope>
    <source>
        <strain evidence="1">K2</strain>
    </source>
</reference>
<proteinExistence type="predicted"/>
<comment type="caution">
    <text evidence="1">The sequence shown here is derived from an EMBL/GenBank/DDBJ whole genome shotgun (WGS) entry which is preliminary data.</text>
</comment>
<sequence>MVLTFAHFVIAFMREAQSNTNRRSKWIKSLLQLITAFIWAYCKGRNGLDWTGLDQRTASAECSSKSEQRALLNKKLNALLLGYGSVISVTFHAFKECENHESTFTFPRFK</sequence>
<name>A0AAD9V783_ACRCE</name>
<dbReference type="Proteomes" id="UP001249851">
    <property type="component" value="Unassembled WGS sequence"/>
</dbReference>
<accession>A0AAD9V783</accession>
<gene>
    <name evidence="1" type="ORF">P5673_012737</name>
</gene>
<keyword evidence="2" id="KW-1185">Reference proteome</keyword>
<protein>
    <submittedName>
        <fullName evidence="1">Uncharacterized protein</fullName>
    </submittedName>
</protein>
<reference evidence="1" key="2">
    <citation type="journal article" date="2023" name="Science">
        <title>Genomic signatures of disease resistance in endangered staghorn corals.</title>
        <authorList>
            <person name="Vollmer S.V."/>
            <person name="Selwyn J.D."/>
            <person name="Despard B.A."/>
            <person name="Roesel C.L."/>
        </authorList>
    </citation>
    <scope>NUCLEOTIDE SEQUENCE</scope>
    <source>
        <strain evidence="1">K2</strain>
    </source>
</reference>
<dbReference type="EMBL" id="JARQWQ010000024">
    <property type="protein sequence ID" value="KAK2563749.1"/>
    <property type="molecule type" value="Genomic_DNA"/>
</dbReference>
<organism evidence="1 2">
    <name type="scientific">Acropora cervicornis</name>
    <name type="common">Staghorn coral</name>
    <dbReference type="NCBI Taxonomy" id="6130"/>
    <lineage>
        <taxon>Eukaryota</taxon>
        <taxon>Metazoa</taxon>
        <taxon>Cnidaria</taxon>
        <taxon>Anthozoa</taxon>
        <taxon>Hexacorallia</taxon>
        <taxon>Scleractinia</taxon>
        <taxon>Astrocoeniina</taxon>
        <taxon>Acroporidae</taxon>
        <taxon>Acropora</taxon>
    </lineage>
</organism>
<evidence type="ECO:0000313" key="2">
    <source>
        <dbReference type="Proteomes" id="UP001249851"/>
    </source>
</evidence>
<dbReference type="AlphaFoldDB" id="A0AAD9V783"/>